<name>A0A4R8VD58_9MICO</name>
<dbReference type="GO" id="GO:0005737">
    <property type="term" value="C:cytoplasm"/>
    <property type="evidence" value="ECO:0007669"/>
    <property type="project" value="TreeGrafter"/>
</dbReference>
<dbReference type="InterPro" id="IPR004547">
    <property type="entry name" value="Glucosamine6P_isomerase"/>
</dbReference>
<reference evidence="3 4" key="1">
    <citation type="submission" date="2019-03" db="EMBL/GenBank/DDBJ databases">
        <title>Genomics of glacier-inhabiting Cryobacterium strains.</title>
        <authorList>
            <person name="Liu Q."/>
            <person name="Xin Y.-H."/>
        </authorList>
    </citation>
    <scope>NUCLEOTIDE SEQUENCE [LARGE SCALE GENOMIC DNA]</scope>
    <source>
        <strain evidence="3 4">CGMCC 1.10440</strain>
    </source>
</reference>
<evidence type="ECO:0000313" key="4">
    <source>
        <dbReference type="Proteomes" id="UP000298488"/>
    </source>
</evidence>
<dbReference type="GO" id="GO:0019262">
    <property type="term" value="P:N-acetylneuraminate catabolic process"/>
    <property type="evidence" value="ECO:0007669"/>
    <property type="project" value="TreeGrafter"/>
</dbReference>
<dbReference type="GO" id="GO:0006043">
    <property type="term" value="P:glucosamine catabolic process"/>
    <property type="evidence" value="ECO:0007669"/>
    <property type="project" value="TreeGrafter"/>
</dbReference>
<feature type="domain" description="Glucosamine/galactosamine-6-phosphate isomerase" evidence="2">
    <location>
        <begin position="16"/>
        <end position="236"/>
    </location>
</feature>
<dbReference type="PANTHER" id="PTHR11280:SF6">
    <property type="entry name" value="GLUCOSAMINE-6-PHOSPHATE ISOMERASE NAGB"/>
    <property type="match status" value="1"/>
</dbReference>
<proteinExistence type="predicted"/>
<dbReference type="SUPFAM" id="SSF100950">
    <property type="entry name" value="NagB/RpiA/CoA transferase-like"/>
    <property type="match status" value="1"/>
</dbReference>
<dbReference type="Pfam" id="PF01182">
    <property type="entry name" value="Glucosamine_iso"/>
    <property type="match status" value="1"/>
</dbReference>
<dbReference type="Gene3D" id="3.40.50.1360">
    <property type="match status" value="1"/>
</dbReference>
<dbReference type="InterPro" id="IPR006148">
    <property type="entry name" value="Glc/Gal-6P_isomerase"/>
</dbReference>
<dbReference type="GO" id="GO:0042802">
    <property type="term" value="F:identical protein binding"/>
    <property type="evidence" value="ECO:0007669"/>
    <property type="project" value="TreeGrafter"/>
</dbReference>
<evidence type="ECO:0000313" key="3">
    <source>
        <dbReference type="EMBL" id="TFB80406.1"/>
    </source>
</evidence>
<dbReference type="OrthoDB" id="9791139at2"/>
<comment type="caution">
    <text evidence="3">The sequence shown here is derived from an EMBL/GenBank/DDBJ whole genome shotgun (WGS) entry which is preliminary data.</text>
</comment>
<protein>
    <submittedName>
        <fullName evidence="3">Glucosamine-6-phosphate deaminase</fullName>
    </submittedName>
</protein>
<dbReference type="RefSeq" id="WP_104096261.1">
    <property type="nucleotide sequence ID" value="NZ_JACHBP010000001.1"/>
</dbReference>
<keyword evidence="4" id="KW-1185">Reference proteome</keyword>
<gene>
    <name evidence="3" type="ORF">E3N84_10425</name>
</gene>
<evidence type="ECO:0000259" key="2">
    <source>
        <dbReference type="Pfam" id="PF01182"/>
    </source>
</evidence>
<sequence>MENLNYDKLAVTIADSNDELGREVAEAFAVAARAALREKPEIAVILATGNSQLSFATAVRERDDIEWSRITILHMDEYLGMSEDHPASFRRWMKENIVAYVSPKAFEGVRGDHEPVEEELERYSAILRDLDPAITVMGIGENGHLAFNDPPADFEATELIKIVEMDEVSRNQQVGEGHFASLSVTPSHALSLTIPTLLRPDAVLVGCPEARKAKAVKATLEGPVTPEVPASILRTQAHARLFLDQESSSLLDRVRS</sequence>
<dbReference type="GO" id="GO:0006046">
    <property type="term" value="P:N-acetylglucosamine catabolic process"/>
    <property type="evidence" value="ECO:0007669"/>
    <property type="project" value="TreeGrafter"/>
</dbReference>
<dbReference type="InterPro" id="IPR037171">
    <property type="entry name" value="NagB/RpiA_transferase-like"/>
</dbReference>
<dbReference type="PANTHER" id="PTHR11280">
    <property type="entry name" value="GLUCOSAMINE-6-PHOSPHATE ISOMERASE"/>
    <property type="match status" value="1"/>
</dbReference>
<organism evidence="3 4">
    <name type="scientific">Terrimesophilobacter mesophilus</name>
    <dbReference type="NCBI Taxonomy" id="433647"/>
    <lineage>
        <taxon>Bacteria</taxon>
        <taxon>Bacillati</taxon>
        <taxon>Actinomycetota</taxon>
        <taxon>Actinomycetes</taxon>
        <taxon>Micrococcales</taxon>
        <taxon>Microbacteriaceae</taxon>
        <taxon>Terrimesophilobacter</taxon>
    </lineage>
</organism>
<dbReference type="EMBL" id="SOFI01000003">
    <property type="protein sequence ID" value="TFB80406.1"/>
    <property type="molecule type" value="Genomic_DNA"/>
</dbReference>
<accession>A0A4R8VD58</accession>
<dbReference type="Proteomes" id="UP000298488">
    <property type="component" value="Unassembled WGS sequence"/>
</dbReference>
<keyword evidence="1" id="KW-0119">Carbohydrate metabolism</keyword>
<dbReference type="GO" id="GO:0004342">
    <property type="term" value="F:glucosamine-6-phosphate deaminase activity"/>
    <property type="evidence" value="ECO:0007669"/>
    <property type="project" value="InterPro"/>
</dbReference>
<dbReference type="GO" id="GO:0005975">
    <property type="term" value="P:carbohydrate metabolic process"/>
    <property type="evidence" value="ECO:0007669"/>
    <property type="project" value="InterPro"/>
</dbReference>
<dbReference type="AlphaFoldDB" id="A0A4R8VD58"/>
<evidence type="ECO:0000256" key="1">
    <source>
        <dbReference type="ARBA" id="ARBA00023277"/>
    </source>
</evidence>